<comment type="caution">
    <text evidence="2">The sequence shown here is derived from an EMBL/GenBank/DDBJ whole genome shotgun (WGS) entry which is preliminary data.</text>
</comment>
<gene>
    <name evidence="2" type="ORF">C8Q71DRAFT_370003</name>
</gene>
<sequence length="314" mass="36599">MITTRHRVIPPGRSPTEHYAPSDVEQLTDQQILQLEKTAPRLSEESRELIGAEQIRHITPGTVTKSAEDEDTDTRIPSEALTLELVYRCTTIPVPRLRRVIRDHDTNVIVMDYIPGRQLSHVWREMSTWRKLRVVFTLRSYVLQLRAIQHPGSAIPGPIVPPGHPPRQCTSPLFNWKYEWRGPFASYDKLAAFFNDRYKVALVQHRRVPTTKAESRVRADPFDNSGPLVLTHQDINMRNIIVGDDGRLWLIDWAWAGFYPGWFEFVATRIQSENEETVVHRSEPLWDLLVPFICGLYDHQEKWWRRMAVGMEYK</sequence>
<protein>
    <submittedName>
        <fullName evidence="2">Kinase-like domain-containing protein</fullName>
    </submittedName>
</protein>
<keyword evidence="3" id="KW-1185">Reference proteome</keyword>
<dbReference type="Pfam" id="PF01636">
    <property type="entry name" value="APH"/>
    <property type="match status" value="1"/>
</dbReference>
<dbReference type="Proteomes" id="UP000814176">
    <property type="component" value="Unassembled WGS sequence"/>
</dbReference>
<dbReference type="PANTHER" id="PTHR21310:SF39">
    <property type="entry name" value="AMINOGLYCOSIDE PHOSPHOTRANSFERASE DOMAIN-CONTAINING PROTEIN"/>
    <property type="match status" value="1"/>
</dbReference>
<proteinExistence type="predicted"/>
<evidence type="ECO:0000259" key="1">
    <source>
        <dbReference type="Pfam" id="PF01636"/>
    </source>
</evidence>
<dbReference type="RefSeq" id="XP_047773830.1">
    <property type="nucleotide sequence ID" value="XM_047918123.1"/>
</dbReference>
<dbReference type="GeneID" id="71998855"/>
<dbReference type="EMBL" id="JADCUA010000031">
    <property type="protein sequence ID" value="KAH9830526.1"/>
    <property type="molecule type" value="Genomic_DNA"/>
</dbReference>
<dbReference type="InterPro" id="IPR011009">
    <property type="entry name" value="Kinase-like_dom_sf"/>
</dbReference>
<name>A0ABQ8K207_9APHY</name>
<reference evidence="2 3" key="1">
    <citation type="journal article" date="2021" name="Environ. Microbiol.">
        <title>Gene family expansions and transcriptome signatures uncover fungal adaptations to wood decay.</title>
        <authorList>
            <person name="Hage H."/>
            <person name="Miyauchi S."/>
            <person name="Viragh M."/>
            <person name="Drula E."/>
            <person name="Min B."/>
            <person name="Chaduli D."/>
            <person name="Navarro D."/>
            <person name="Favel A."/>
            <person name="Norest M."/>
            <person name="Lesage-Meessen L."/>
            <person name="Balint B."/>
            <person name="Merenyi Z."/>
            <person name="de Eugenio L."/>
            <person name="Morin E."/>
            <person name="Martinez A.T."/>
            <person name="Baldrian P."/>
            <person name="Stursova M."/>
            <person name="Martinez M.J."/>
            <person name="Novotny C."/>
            <person name="Magnuson J.K."/>
            <person name="Spatafora J.W."/>
            <person name="Maurice S."/>
            <person name="Pangilinan J."/>
            <person name="Andreopoulos W."/>
            <person name="LaButti K."/>
            <person name="Hundley H."/>
            <person name="Na H."/>
            <person name="Kuo A."/>
            <person name="Barry K."/>
            <person name="Lipzen A."/>
            <person name="Henrissat B."/>
            <person name="Riley R."/>
            <person name="Ahrendt S."/>
            <person name="Nagy L.G."/>
            <person name="Grigoriev I.V."/>
            <person name="Martin F."/>
            <person name="Rosso M.N."/>
        </authorList>
    </citation>
    <scope>NUCLEOTIDE SEQUENCE [LARGE SCALE GENOMIC DNA]</scope>
    <source>
        <strain evidence="2 3">CIRM-BRFM 1785</strain>
    </source>
</reference>
<dbReference type="Gene3D" id="3.90.1200.10">
    <property type="match status" value="1"/>
</dbReference>
<evidence type="ECO:0000313" key="2">
    <source>
        <dbReference type="EMBL" id="KAH9830526.1"/>
    </source>
</evidence>
<accession>A0ABQ8K207</accession>
<dbReference type="SUPFAM" id="SSF56112">
    <property type="entry name" value="Protein kinase-like (PK-like)"/>
    <property type="match status" value="1"/>
</dbReference>
<dbReference type="PANTHER" id="PTHR21310">
    <property type="entry name" value="AMINOGLYCOSIDE PHOSPHOTRANSFERASE-RELATED-RELATED"/>
    <property type="match status" value="1"/>
</dbReference>
<organism evidence="2 3">
    <name type="scientific">Rhodofomes roseus</name>
    <dbReference type="NCBI Taxonomy" id="34475"/>
    <lineage>
        <taxon>Eukaryota</taxon>
        <taxon>Fungi</taxon>
        <taxon>Dikarya</taxon>
        <taxon>Basidiomycota</taxon>
        <taxon>Agaricomycotina</taxon>
        <taxon>Agaricomycetes</taxon>
        <taxon>Polyporales</taxon>
        <taxon>Rhodofomes</taxon>
    </lineage>
</organism>
<evidence type="ECO:0000313" key="3">
    <source>
        <dbReference type="Proteomes" id="UP000814176"/>
    </source>
</evidence>
<feature type="domain" description="Aminoglycoside phosphotransferase" evidence="1">
    <location>
        <begin position="63"/>
        <end position="266"/>
    </location>
</feature>
<dbReference type="InterPro" id="IPR002575">
    <property type="entry name" value="Aminoglycoside_PTrfase"/>
</dbReference>
<dbReference type="InterPro" id="IPR051678">
    <property type="entry name" value="AGP_Transferase"/>
</dbReference>